<feature type="signal peptide" evidence="4">
    <location>
        <begin position="1"/>
        <end position="17"/>
    </location>
</feature>
<evidence type="ECO:0000256" key="3">
    <source>
        <dbReference type="ARBA" id="ARBA00022837"/>
    </source>
</evidence>
<gene>
    <name evidence="6" type="ORF">SAMN05216474_2360</name>
</gene>
<keyword evidence="7" id="KW-1185">Reference proteome</keyword>
<keyword evidence="1 4" id="KW-0732">Signal</keyword>
<sequence length="430" mass="45213">MRSLIVILLILSQTAFGQLVTTANTPNNLVQNVLLGTGVQISNINYVGSPGSIGYFNGANTNIGLDEGVILTTGTIANSPAGPHGPNNQASAGVSLNGGGFTKLDALVNGSSTFDATILEFDFIPFSDTVKFNYVFASEEYPEFVNSEFNDVFAFFISGPGIPGGEKNMAIIPGTNDPVAINNVNNGFNNNGNCTNCAYYVNNGNGSTFPENSNNYYVQYDGFTTPLQAISAVECGETYHLIIAIADVGDGLYDSGIFLEANSLSSESPVTIDYELSSLAFGSSNIMAEGCVDATFEITRHGYRVNQAETITIATSGTATEGVDYTNIPNSINFAAGQVTQTFTFTALADGIAEGQENIILDFFIADACGNNNAQTFELFINDLENVEVEVADETVTCPGELVQLTAVASGGGGSLLTSGIQVILPSLLW</sequence>
<dbReference type="SMART" id="SM00237">
    <property type="entry name" value="Calx_beta"/>
    <property type="match status" value="1"/>
</dbReference>
<evidence type="ECO:0000256" key="2">
    <source>
        <dbReference type="ARBA" id="ARBA00022737"/>
    </source>
</evidence>
<name>A0A1I7AWT3_9FLAO</name>
<dbReference type="EMBL" id="FPAS01000004">
    <property type="protein sequence ID" value="SFT79369.1"/>
    <property type="molecule type" value="Genomic_DNA"/>
</dbReference>
<dbReference type="NCBIfam" id="NF038133">
    <property type="entry name" value="choice_anch_L"/>
    <property type="match status" value="1"/>
</dbReference>
<feature type="chain" id="PRO_5015003316" evidence="4">
    <location>
        <begin position="18"/>
        <end position="430"/>
    </location>
</feature>
<organism evidence="6 7">
    <name type="scientific">Lishizhenia tianjinensis</name>
    <dbReference type="NCBI Taxonomy" id="477690"/>
    <lineage>
        <taxon>Bacteria</taxon>
        <taxon>Pseudomonadati</taxon>
        <taxon>Bacteroidota</taxon>
        <taxon>Flavobacteriia</taxon>
        <taxon>Flavobacteriales</taxon>
        <taxon>Crocinitomicaceae</taxon>
        <taxon>Lishizhenia</taxon>
    </lineage>
</organism>
<dbReference type="OrthoDB" id="9765926at2"/>
<dbReference type="InterPro" id="IPR049804">
    <property type="entry name" value="Choice_anch_L"/>
</dbReference>
<dbReference type="AlphaFoldDB" id="A0A1I7AWT3"/>
<dbReference type="Pfam" id="PF03160">
    <property type="entry name" value="Calx-beta"/>
    <property type="match status" value="1"/>
</dbReference>
<dbReference type="STRING" id="477690.SAMN05216474_2360"/>
<keyword evidence="3" id="KW-0106">Calcium</keyword>
<dbReference type="GO" id="GO:0007154">
    <property type="term" value="P:cell communication"/>
    <property type="evidence" value="ECO:0007669"/>
    <property type="project" value="InterPro"/>
</dbReference>
<dbReference type="InterPro" id="IPR038081">
    <property type="entry name" value="CalX-like_sf"/>
</dbReference>
<dbReference type="InterPro" id="IPR003644">
    <property type="entry name" value="Calx_beta"/>
</dbReference>
<accession>A0A1I7AWT3</accession>
<reference evidence="6 7" key="1">
    <citation type="submission" date="2016-10" db="EMBL/GenBank/DDBJ databases">
        <authorList>
            <person name="de Groot N.N."/>
        </authorList>
    </citation>
    <scope>NUCLEOTIDE SEQUENCE [LARGE SCALE GENOMIC DNA]</scope>
    <source>
        <strain evidence="6 7">CGMCC 1.7005</strain>
    </source>
</reference>
<evidence type="ECO:0000313" key="7">
    <source>
        <dbReference type="Proteomes" id="UP000236454"/>
    </source>
</evidence>
<evidence type="ECO:0000259" key="5">
    <source>
        <dbReference type="SMART" id="SM00237"/>
    </source>
</evidence>
<dbReference type="Gene3D" id="2.60.40.2030">
    <property type="match status" value="1"/>
</dbReference>
<dbReference type="SUPFAM" id="SSF141072">
    <property type="entry name" value="CalX-like"/>
    <property type="match status" value="1"/>
</dbReference>
<proteinExistence type="predicted"/>
<dbReference type="GO" id="GO:0016020">
    <property type="term" value="C:membrane"/>
    <property type="evidence" value="ECO:0007669"/>
    <property type="project" value="InterPro"/>
</dbReference>
<protein>
    <submittedName>
        <fullName evidence="6">Calx-beta domain-containing protein</fullName>
    </submittedName>
</protein>
<feature type="domain" description="Calx-beta" evidence="5">
    <location>
        <begin position="268"/>
        <end position="364"/>
    </location>
</feature>
<dbReference type="Proteomes" id="UP000236454">
    <property type="component" value="Unassembled WGS sequence"/>
</dbReference>
<keyword evidence="2" id="KW-0677">Repeat</keyword>
<evidence type="ECO:0000313" key="6">
    <source>
        <dbReference type="EMBL" id="SFT79369.1"/>
    </source>
</evidence>
<evidence type="ECO:0000256" key="1">
    <source>
        <dbReference type="ARBA" id="ARBA00022729"/>
    </source>
</evidence>
<evidence type="ECO:0000256" key="4">
    <source>
        <dbReference type="SAM" id="SignalP"/>
    </source>
</evidence>
<dbReference type="RefSeq" id="WP_090250091.1">
    <property type="nucleotide sequence ID" value="NZ_FPAS01000004.1"/>
</dbReference>